<dbReference type="CDD" id="cd19821">
    <property type="entry name" value="Bbox1_BBX-like"/>
    <property type="match status" value="1"/>
</dbReference>
<evidence type="ECO:0000313" key="7">
    <source>
        <dbReference type="EMBL" id="EEF37735.1"/>
    </source>
</evidence>
<dbReference type="PROSITE" id="PS50119">
    <property type="entry name" value="ZF_BBOX"/>
    <property type="match status" value="1"/>
</dbReference>
<dbReference type="EMBL" id="EQ973944">
    <property type="protein sequence ID" value="EEF37735.1"/>
    <property type="molecule type" value="Genomic_DNA"/>
</dbReference>
<keyword evidence="3" id="KW-0862">Zinc</keyword>
<evidence type="ECO:0000256" key="1">
    <source>
        <dbReference type="ARBA" id="ARBA00022723"/>
    </source>
</evidence>
<protein>
    <recommendedName>
        <fullName evidence="6">B box-type domain-containing protein</fullName>
    </recommendedName>
</protein>
<dbReference type="SMART" id="SM00336">
    <property type="entry name" value="BBOX"/>
    <property type="match status" value="1"/>
</dbReference>
<reference evidence="8" key="1">
    <citation type="journal article" date="2010" name="Nat. Biotechnol.">
        <title>Draft genome sequence of the oilseed species Ricinus communis.</title>
        <authorList>
            <person name="Chan A.P."/>
            <person name="Crabtree J."/>
            <person name="Zhao Q."/>
            <person name="Lorenzi H."/>
            <person name="Orvis J."/>
            <person name="Puiu D."/>
            <person name="Melake-Berhan A."/>
            <person name="Jones K.M."/>
            <person name="Redman J."/>
            <person name="Chen G."/>
            <person name="Cahoon E.B."/>
            <person name="Gedil M."/>
            <person name="Stanke M."/>
            <person name="Haas B.J."/>
            <person name="Wortman J.R."/>
            <person name="Fraser-Liggett C.M."/>
            <person name="Ravel J."/>
            <person name="Rabinowicz P.D."/>
        </authorList>
    </citation>
    <scope>NUCLEOTIDE SEQUENCE [LARGE SCALE GENOMIC DNA]</scope>
    <source>
        <strain evidence="8">cv. Hale</strain>
    </source>
</reference>
<sequence>MKKCELCNSLAKMYCESDQASLCWDCDARVHAANFLVAKHSRTLLCHLCQSFTPWTASGPRLRPTVSICDNCVVPWSSTSAPPPASTSSNSDQENSCRSDGGVSQSRIAFSLKRTRESAHVHLYYLLSQDNSNAFVSNESAFVGTSSMISRPLKDPKRSMRESQKGLQKAKIPEISKSAIIFEICKLKQRTWSC</sequence>
<feature type="domain" description="B box-type" evidence="6">
    <location>
        <begin position="1"/>
        <end position="45"/>
    </location>
</feature>
<dbReference type="STRING" id="3988.B9SFE7"/>
<dbReference type="GO" id="GO:0008270">
    <property type="term" value="F:zinc ion binding"/>
    <property type="evidence" value="ECO:0007669"/>
    <property type="project" value="UniProtKB-KW"/>
</dbReference>
<dbReference type="Proteomes" id="UP000008311">
    <property type="component" value="Unassembled WGS sequence"/>
</dbReference>
<evidence type="ECO:0000256" key="5">
    <source>
        <dbReference type="SAM" id="MobiDB-lite"/>
    </source>
</evidence>
<name>B9SFE7_RICCO</name>
<gene>
    <name evidence="7" type="ORF">RCOM_1096890</name>
</gene>
<dbReference type="InterPro" id="IPR049808">
    <property type="entry name" value="CONSTANS-like_Bbox1"/>
</dbReference>
<evidence type="ECO:0000256" key="4">
    <source>
        <dbReference type="PROSITE-ProRule" id="PRU00024"/>
    </source>
</evidence>
<keyword evidence="2 4" id="KW-0863">Zinc-finger</keyword>
<dbReference type="InterPro" id="IPR000315">
    <property type="entry name" value="Znf_B-box"/>
</dbReference>
<keyword evidence="1" id="KW-0479">Metal-binding</keyword>
<keyword evidence="8" id="KW-1185">Reference proteome</keyword>
<proteinExistence type="predicted"/>
<accession>B9SFE7</accession>
<dbReference type="AlphaFoldDB" id="B9SFE7"/>
<feature type="compositionally biased region" description="Polar residues" evidence="5">
    <location>
        <begin position="90"/>
        <end position="102"/>
    </location>
</feature>
<evidence type="ECO:0000259" key="6">
    <source>
        <dbReference type="PROSITE" id="PS50119"/>
    </source>
</evidence>
<evidence type="ECO:0000313" key="8">
    <source>
        <dbReference type="Proteomes" id="UP000008311"/>
    </source>
</evidence>
<evidence type="ECO:0000256" key="2">
    <source>
        <dbReference type="ARBA" id="ARBA00022771"/>
    </source>
</evidence>
<dbReference type="eggNOG" id="ENOG502S0GS">
    <property type="taxonomic scope" value="Eukaryota"/>
</dbReference>
<dbReference type="InParanoid" id="B9SFE7"/>
<evidence type="ECO:0000256" key="3">
    <source>
        <dbReference type="ARBA" id="ARBA00022833"/>
    </source>
</evidence>
<dbReference type="Pfam" id="PF00643">
    <property type="entry name" value="zf-B_box"/>
    <property type="match status" value="1"/>
</dbReference>
<dbReference type="PANTHER" id="PTHR31717:SF60">
    <property type="entry name" value="B-BOX TYPE ZINC FINGER FAMILY PROTEIN"/>
    <property type="match status" value="1"/>
</dbReference>
<feature type="region of interest" description="Disordered" evidence="5">
    <location>
        <begin position="80"/>
        <end position="102"/>
    </location>
</feature>
<dbReference type="PANTHER" id="PTHR31717">
    <property type="entry name" value="ZINC FINGER PROTEIN CONSTANS-LIKE 10"/>
    <property type="match status" value="1"/>
</dbReference>
<organism evidence="7 8">
    <name type="scientific">Ricinus communis</name>
    <name type="common">Castor bean</name>
    <dbReference type="NCBI Taxonomy" id="3988"/>
    <lineage>
        <taxon>Eukaryota</taxon>
        <taxon>Viridiplantae</taxon>
        <taxon>Streptophyta</taxon>
        <taxon>Embryophyta</taxon>
        <taxon>Tracheophyta</taxon>
        <taxon>Spermatophyta</taxon>
        <taxon>Magnoliopsida</taxon>
        <taxon>eudicotyledons</taxon>
        <taxon>Gunneridae</taxon>
        <taxon>Pentapetalae</taxon>
        <taxon>rosids</taxon>
        <taxon>fabids</taxon>
        <taxon>Malpighiales</taxon>
        <taxon>Euphorbiaceae</taxon>
        <taxon>Acalyphoideae</taxon>
        <taxon>Acalypheae</taxon>
        <taxon>Ricinus</taxon>
    </lineage>
</organism>